<dbReference type="Proteomes" id="UP000248749">
    <property type="component" value="Unassembled WGS sequence"/>
</dbReference>
<feature type="transmembrane region" description="Helical" evidence="1">
    <location>
        <begin position="30"/>
        <end position="51"/>
    </location>
</feature>
<comment type="caution">
    <text evidence="2">The sequence shown here is derived from an EMBL/GenBank/DDBJ whole genome shotgun (WGS) entry which is preliminary data.</text>
</comment>
<reference evidence="2 3" key="1">
    <citation type="submission" date="2018-01" db="EMBL/GenBank/DDBJ databases">
        <title>Draft genome sequence of Salinispora sp. 13K206.</title>
        <authorList>
            <person name="Sahin N."/>
            <person name="Saygin H."/>
            <person name="Ay H."/>
        </authorList>
    </citation>
    <scope>NUCLEOTIDE SEQUENCE [LARGE SCALE GENOMIC DNA]</scope>
    <source>
        <strain evidence="2 3">13K206</strain>
    </source>
</reference>
<dbReference type="EMBL" id="POUB01000021">
    <property type="protein sequence ID" value="PZG01738.1"/>
    <property type="molecule type" value="Genomic_DNA"/>
</dbReference>
<feature type="transmembrane region" description="Helical" evidence="1">
    <location>
        <begin position="63"/>
        <end position="80"/>
    </location>
</feature>
<keyword evidence="3" id="KW-1185">Reference proteome</keyword>
<sequence length="147" mass="15584">MLWRIYFYRSGQVLAEALATAGDRARAGRAVGAAHVLMVIGIMAVAIADGIVQVHPTDQVQPAWLAMILGGPAIFLYGRIRLERLVFNRFSMRRLLSIAALMVLAVPLAFTTPLIAATAAAGVLLGMAVADARHAAGRPPEAPSPPF</sequence>
<dbReference type="InterPro" id="IPR010640">
    <property type="entry name" value="Low_temperature_requirement_A"/>
</dbReference>
<evidence type="ECO:0000313" key="2">
    <source>
        <dbReference type="EMBL" id="PZG01738.1"/>
    </source>
</evidence>
<name>A0A2W2DPQ2_9ACTN</name>
<organism evidence="2 3">
    <name type="scientific">Micromonospora deserti</name>
    <dbReference type="NCBI Taxonomy" id="2070366"/>
    <lineage>
        <taxon>Bacteria</taxon>
        <taxon>Bacillati</taxon>
        <taxon>Actinomycetota</taxon>
        <taxon>Actinomycetes</taxon>
        <taxon>Micromonosporales</taxon>
        <taxon>Micromonosporaceae</taxon>
        <taxon>Micromonospora</taxon>
    </lineage>
</organism>
<dbReference type="Pfam" id="PF06772">
    <property type="entry name" value="LtrA"/>
    <property type="match status" value="1"/>
</dbReference>
<evidence type="ECO:0000313" key="3">
    <source>
        <dbReference type="Proteomes" id="UP000248749"/>
    </source>
</evidence>
<accession>A0A2W2DPQ2</accession>
<proteinExistence type="predicted"/>
<dbReference type="AlphaFoldDB" id="A0A2W2DPQ2"/>
<evidence type="ECO:0008006" key="4">
    <source>
        <dbReference type="Google" id="ProtNLM"/>
    </source>
</evidence>
<protein>
    <recommendedName>
        <fullName evidence="4">Low temperature requirement protein A</fullName>
    </recommendedName>
</protein>
<keyword evidence="1" id="KW-0472">Membrane</keyword>
<keyword evidence="1" id="KW-0812">Transmembrane</keyword>
<keyword evidence="1" id="KW-1133">Transmembrane helix</keyword>
<dbReference type="OrthoDB" id="3405360at2"/>
<feature type="transmembrane region" description="Helical" evidence="1">
    <location>
        <begin position="101"/>
        <end position="130"/>
    </location>
</feature>
<gene>
    <name evidence="2" type="ORF">C1I99_05700</name>
</gene>
<evidence type="ECO:0000256" key="1">
    <source>
        <dbReference type="SAM" id="Phobius"/>
    </source>
</evidence>